<dbReference type="CDD" id="cd00657">
    <property type="entry name" value="Ferritin_like"/>
    <property type="match status" value="1"/>
</dbReference>
<dbReference type="GO" id="GO:0046872">
    <property type="term" value="F:metal ion binding"/>
    <property type="evidence" value="ECO:0007669"/>
    <property type="project" value="UniProtKB-KW"/>
</dbReference>
<name>A0A0D8BHT3_9ACTN</name>
<dbReference type="OrthoDB" id="9796238at2"/>
<reference evidence="8" key="1">
    <citation type="submission" date="2015-02" db="EMBL/GenBank/DDBJ databases">
        <title>Draft Genome of Frankia sp. CpI1-S.</title>
        <authorList>
            <person name="Oshone R.T."/>
            <person name="Ngom M."/>
            <person name="Ghodhbane-Gtari F."/>
            <person name="Gtari M."/>
            <person name="Morris K."/>
            <person name="Thomas K."/>
            <person name="Sen A."/>
            <person name="Tisa L.S."/>
        </authorList>
    </citation>
    <scope>NUCLEOTIDE SEQUENCE [LARGE SCALE GENOMIC DNA]</scope>
    <source>
        <strain evidence="8">CpI1-S</strain>
    </source>
</reference>
<dbReference type="SUPFAM" id="SSF47240">
    <property type="entry name" value="Ferritin-like"/>
    <property type="match status" value="1"/>
</dbReference>
<dbReference type="Gene3D" id="6.10.140.1960">
    <property type="match status" value="1"/>
</dbReference>
<evidence type="ECO:0000256" key="4">
    <source>
        <dbReference type="ARBA" id="ARBA00033738"/>
    </source>
</evidence>
<gene>
    <name evidence="7" type="ORF">FF36_01998</name>
</gene>
<comment type="subcellular location">
    <subcellularLocation>
        <location evidence="4">Encapsulin nanocompartment</location>
    </subcellularLocation>
</comment>
<dbReference type="Proteomes" id="UP000032545">
    <property type="component" value="Unassembled WGS sequence"/>
</dbReference>
<keyword evidence="2" id="KW-0479">Metal-binding</keyword>
<dbReference type="RefSeq" id="WP_044884681.1">
    <property type="nucleotide sequence ID" value="NZ_JYFN01000012.1"/>
</dbReference>
<dbReference type="AlphaFoldDB" id="A0A0D8BHT3"/>
<evidence type="ECO:0000256" key="1">
    <source>
        <dbReference type="ARBA" id="ARBA00022434"/>
    </source>
</evidence>
<dbReference type="GO" id="GO:0140737">
    <property type="term" value="C:encapsulin nanocompartment"/>
    <property type="evidence" value="ECO:0007669"/>
    <property type="project" value="UniProtKB-SubCell"/>
</dbReference>
<dbReference type="NCBIfam" id="TIGR04535">
    <property type="entry name" value="ferrit_encaps"/>
    <property type="match status" value="1"/>
</dbReference>
<keyword evidence="3" id="KW-0408">Iron</keyword>
<evidence type="ECO:0000256" key="3">
    <source>
        <dbReference type="ARBA" id="ARBA00023004"/>
    </source>
</evidence>
<dbReference type="GO" id="GO:0004322">
    <property type="term" value="F:ferroxidase activity"/>
    <property type="evidence" value="ECO:0007669"/>
    <property type="project" value="InterPro"/>
</dbReference>
<sequence>MGDSSMGLHEQPDKLSAQTVDRHRAIVSLMEELEAVDWYDQRVDAATDPELAQVLAHNRDEEKEHAAMTLEWLRRHDPVLDTQLRTYLFTSGPVTEVEQEAMDRGGSGDPGAVTERQAAGPGDGSLGIGSLKGVGE</sequence>
<dbReference type="InterPro" id="IPR030907">
    <property type="entry name" value="Ferrit_encaps"/>
</dbReference>
<dbReference type="GO" id="GO:0006879">
    <property type="term" value="P:intracellular iron ion homeostasis"/>
    <property type="evidence" value="ECO:0007669"/>
    <property type="project" value="UniProtKB-KW"/>
</dbReference>
<protein>
    <recommendedName>
        <fullName evidence="9">Ferritin</fullName>
    </recommendedName>
</protein>
<feature type="compositionally biased region" description="Gly residues" evidence="6">
    <location>
        <begin position="121"/>
        <end position="136"/>
    </location>
</feature>
<dbReference type="EMBL" id="JYFN01000012">
    <property type="protein sequence ID" value="KJE23549.1"/>
    <property type="molecule type" value="Genomic_DNA"/>
</dbReference>
<evidence type="ECO:0000313" key="8">
    <source>
        <dbReference type="Proteomes" id="UP000032545"/>
    </source>
</evidence>
<evidence type="ECO:0000256" key="6">
    <source>
        <dbReference type="SAM" id="MobiDB-lite"/>
    </source>
</evidence>
<dbReference type="PATRIC" id="fig|1502723.3.peg.867"/>
<proteinExistence type="predicted"/>
<evidence type="ECO:0008006" key="9">
    <source>
        <dbReference type="Google" id="ProtNLM"/>
    </source>
</evidence>
<keyword evidence="8" id="KW-1185">Reference proteome</keyword>
<evidence type="ECO:0000256" key="5">
    <source>
        <dbReference type="ARBA" id="ARBA00033787"/>
    </source>
</evidence>
<evidence type="ECO:0000256" key="2">
    <source>
        <dbReference type="ARBA" id="ARBA00022723"/>
    </source>
</evidence>
<dbReference type="InterPro" id="IPR009078">
    <property type="entry name" value="Ferritin-like_SF"/>
</dbReference>
<feature type="region of interest" description="Disordered" evidence="6">
    <location>
        <begin position="99"/>
        <end position="136"/>
    </location>
</feature>
<accession>A0A0D8BHT3</accession>
<comment type="caution">
    <text evidence="7">The sequence shown here is derived from an EMBL/GenBank/DDBJ whole genome shotgun (WGS) entry which is preliminary data.</text>
</comment>
<dbReference type="InterPro" id="IPR054581">
    <property type="entry name" value="EncFtn-like"/>
</dbReference>
<keyword evidence="5" id="KW-1284">Encapsulin nanocompartment</keyword>
<dbReference type="Pfam" id="PF22277">
    <property type="entry name" value="EncFtn-like"/>
    <property type="match status" value="1"/>
</dbReference>
<evidence type="ECO:0000313" key="7">
    <source>
        <dbReference type="EMBL" id="KJE23549.1"/>
    </source>
</evidence>
<keyword evidence="1" id="KW-0409">Iron storage</keyword>
<reference evidence="7 8" key="2">
    <citation type="journal article" date="2016" name="Genome Announc.">
        <title>Permanent Draft Genome Sequences for Two Variants of Frankia sp. Strain CpI1, the First Frankia Strain Isolated from Root Nodules of Comptonia peregrina.</title>
        <authorList>
            <person name="Oshone R."/>
            <person name="Hurst S.G.IV."/>
            <person name="Abebe-Akele F."/>
            <person name="Simpson S."/>
            <person name="Morris K."/>
            <person name="Thomas W.K."/>
            <person name="Tisa L.S."/>
        </authorList>
    </citation>
    <scope>NUCLEOTIDE SEQUENCE [LARGE SCALE GENOMIC DNA]</scope>
    <source>
        <strain evidence="8">CpI1-S</strain>
    </source>
</reference>
<organism evidence="7 8">
    <name type="scientific">Frankia torreyi</name>
    <dbReference type="NCBI Taxonomy" id="1856"/>
    <lineage>
        <taxon>Bacteria</taxon>
        <taxon>Bacillati</taxon>
        <taxon>Actinomycetota</taxon>
        <taxon>Actinomycetes</taxon>
        <taxon>Frankiales</taxon>
        <taxon>Frankiaceae</taxon>
        <taxon>Frankia</taxon>
    </lineage>
</organism>